<feature type="signal peptide" evidence="1">
    <location>
        <begin position="1"/>
        <end position="19"/>
    </location>
</feature>
<reference evidence="2" key="1">
    <citation type="submission" date="2014-12" db="EMBL/GenBank/DDBJ databases">
        <title>Draft Genome Sequence of Pseudoalteromonas luteoviolacea HI1.</title>
        <authorList>
            <person name="Asahina A.Y."/>
            <person name="Hadfield M.G."/>
        </authorList>
    </citation>
    <scope>NUCLEOTIDE SEQUENCE [LARGE SCALE GENOMIC DNA]</scope>
    <source>
        <strain evidence="2">HI1</strain>
    </source>
</reference>
<dbReference type="RefSeq" id="WP_039607983.1">
    <property type="nucleotide sequence ID" value="NZ_JWIC01000003.1"/>
</dbReference>
<feature type="chain" id="PRO_5002153763" evidence="1">
    <location>
        <begin position="20"/>
        <end position="210"/>
    </location>
</feature>
<comment type="caution">
    <text evidence="2">The sequence shown here is derived from an EMBL/GenBank/DDBJ whole genome shotgun (WGS) entry which is preliminary data.</text>
</comment>
<evidence type="ECO:0000313" key="2">
    <source>
        <dbReference type="EMBL" id="KID58814.1"/>
    </source>
</evidence>
<evidence type="ECO:0000256" key="1">
    <source>
        <dbReference type="SAM" id="SignalP"/>
    </source>
</evidence>
<gene>
    <name evidence="2" type="ORF">JF50_02865</name>
</gene>
<dbReference type="AlphaFoldDB" id="A0A0C1MP19"/>
<dbReference type="EMBL" id="JWIC01000003">
    <property type="protein sequence ID" value="KID58814.1"/>
    <property type="molecule type" value="Genomic_DNA"/>
</dbReference>
<dbReference type="OrthoDB" id="5770735at2"/>
<keyword evidence="1" id="KW-0732">Signal</keyword>
<organism evidence="2">
    <name type="scientific">Pseudoalteromonas luteoviolacea</name>
    <dbReference type="NCBI Taxonomy" id="43657"/>
    <lineage>
        <taxon>Bacteria</taxon>
        <taxon>Pseudomonadati</taxon>
        <taxon>Pseudomonadota</taxon>
        <taxon>Gammaproteobacteria</taxon>
        <taxon>Alteromonadales</taxon>
        <taxon>Pseudoalteromonadaceae</taxon>
        <taxon>Pseudoalteromonas</taxon>
    </lineage>
</organism>
<protein>
    <submittedName>
        <fullName evidence="2">Uncharacterized protein</fullName>
    </submittedName>
</protein>
<accession>A0A0C1MP19</accession>
<sequence length="210" mass="23516">MKNAFFYLLLICFFGSIRAHDHSMGIHGMALFSINDRIYASHLPMPKGKHAVQFIFETQLPNQFKAHLSSLLKANQLITVQPQRFSLNKLRAGQLSHFSGDIFIGHFERSGQMKYRNITFKVQHTLLNKSVNPSQQNGQFYTLGLGQNTCLLVHKIGKPPSFDQIVTAECDLLAGGKTELNSATDGPVTAFDRADIVGAQTLYLETKDFK</sequence>
<dbReference type="Proteomes" id="UP000031327">
    <property type="component" value="Unassembled WGS sequence"/>
</dbReference>
<proteinExistence type="predicted"/>
<name>A0A0C1MP19_9GAMM</name>